<name>A0A4Q0S663_9BRAD</name>
<organism evidence="1 2">
    <name type="scientific">Bradyrhizobium nanningense</name>
    <dbReference type="NCBI Taxonomy" id="1325118"/>
    <lineage>
        <taxon>Bacteria</taxon>
        <taxon>Pseudomonadati</taxon>
        <taxon>Pseudomonadota</taxon>
        <taxon>Alphaproteobacteria</taxon>
        <taxon>Hyphomicrobiales</taxon>
        <taxon>Nitrobacteraceae</taxon>
        <taxon>Bradyrhizobium</taxon>
    </lineage>
</organism>
<evidence type="ECO:0000313" key="1">
    <source>
        <dbReference type="EMBL" id="RXH28919.1"/>
    </source>
</evidence>
<sequence length="103" mass="11605">MLLVQRWSGEHGMASWHCVFSYGEESRNARDKQEKANLPQMHRAYAPAIESKDFIVLLTLTSLPASASDNMAAELLTRERAGRNGDKEDRNFHCMPVRCALVA</sequence>
<dbReference type="AlphaFoldDB" id="A0A4Q0S663"/>
<comment type="caution">
    <text evidence="1">The sequence shown here is derived from an EMBL/GenBank/DDBJ whole genome shotgun (WGS) entry which is preliminary data.</text>
</comment>
<gene>
    <name evidence="1" type="ORF">XH99_13975</name>
</gene>
<accession>A0A4Q0S663</accession>
<dbReference type="Proteomes" id="UP000289546">
    <property type="component" value="Unassembled WGS sequence"/>
</dbReference>
<keyword evidence="2" id="KW-1185">Reference proteome</keyword>
<proteinExistence type="predicted"/>
<protein>
    <submittedName>
        <fullName evidence="1">Uncharacterized protein</fullName>
    </submittedName>
</protein>
<evidence type="ECO:0000313" key="2">
    <source>
        <dbReference type="Proteomes" id="UP000289546"/>
    </source>
</evidence>
<dbReference type="EMBL" id="LBJQ01000073">
    <property type="protein sequence ID" value="RXH28919.1"/>
    <property type="molecule type" value="Genomic_DNA"/>
</dbReference>
<reference evidence="1 2" key="1">
    <citation type="submission" date="2015-04" db="EMBL/GenBank/DDBJ databases">
        <title>Comparative genomics of rhizobia nodulating Arachis hypogaea in China.</title>
        <authorList>
            <person name="Li Y."/>
        </authorList>
    </citation>
    <scope>NUCLEOTIDE SEQUENCE [LARGE SCALE GENOMIC DNA]</scope>
    <source>
        <strain evidence="1 2">CCBAU 51757</strain>
    </source>
</reference>